<comment type="subcellular location">
    <subcellularLocation>
        <location evidence="8">Cell membrane</location>
    </subcellularLocation>
</comment>
<keyword evidence="5 8" id="KW-0808">Transferase</keyword>
<comment type="pathway">
    <text evidence="2 8">Bacterial outer membrane biogenesis; LPS core biosynthesis.</text>
</comment>
<dbReference type="PANTHER" id="PTHR42755:SF1">
    <property type="entry name" value="3-DEOXY-D-MANNO-OCTULOSONIC ACID TRANSFERASE, MITOCHONDRIAL-RELATED"/>
    <property type="match status" value="1"/>
</dbReference>
<organism evidence="10 11">
    <name type="scientific">Sulfitobacter pacificus</name>
    <dbReference type="NCBI Taxonomy" id="1499314"/>
    <lineage>
        <taxon>Bacteria</taxon>
        <taxon>Pseudomonadati</taxon>
        <taxon>Pseudomonadota</taxon>
        <taxon>Alphaproteobacteria</taxon>
        <taxon>Rhodobacterales</taxon>
        <taxon>Roseobacteraceae</taxon>
        <taxon>Sulfitobacter</taxon>
    </lineage>
</organism>
<keyword evidence="8" id="KW-0472">Membrane</keyword>
<gene>
    <name evidence="10" type="primary">kdtA</name>
    <name evidence="10" type="ORF">GCM10007927_34140</name>
</gene>
<evidence type="ECO:0000256" key="1">
    <source>
        <dbReference type="ARBA" id="ARBA00003394"/>
    </source>
</evidence>
<keyword evidence="8" id="KW-0448">Lipopolysaccharide biosynthesis</keyword>
<evidence type="ECO:0000256" key="3">
    <source>
        <dbReference type="ARBA" id="ARBA00012621"/>
    </source>
</evidence>
<sequence>MARSSLGLTAYRALTRHSTMLPKDTPLRARPKGELVWIHAGEPGNLLAVQDFAMRLISSREGLHVLITLPEQAGAQRPLPARADTSLIQMNVPGEHPEVVSAFLDHWQPDSCIWIWGNLRPNLVLEAADRGCPMFLIDADARGFDGRRDRWLPALARRLLSKFDAVFARSANDYKRLSRLDLPSSPLNQTGPLLAGGQVLPCVDSDLNDLSAAVGGRPTWFAAGVTEREIGMVLGAHKQALRLSHRLLLILQPDVPEKVNEVLSQAASRNITTAQWDDGQFPDDTTQLLISSDAAERGLFFRLASVSFLGGTLIQGRSGGCDPLEAAALGSAILYGPRLRQFMPSYSRLAAAGAARIVNDVDALGTAVSRLIAPDQAATMAHAGWDVISQGAELTDRIIDLIQDALDRELSRT</sequence>
<evidence type="ECO:0000259" key="9">
    <source>
        <dbReference type="Pfam" id="PF04413"/>
    </source>
</evidence>
<evidence type="ECO:0000256" key="2">
    <source>
        <dbReference type="ARBA" id="ARBA00004713"/>
    </source>
</evidence>
<keyword evidence="11" id="KW-1185">Reference proteome</keyword>
<evidence type="ECO:0000256" key="7">
    <source>
        <dbReference type="ARBA" id="ARBA00049183"/>
    </source>
</evidence>
<dbReference type="EMBL" id="BSNL01000001">
    <property type="protein sequence ID" value="GLQ28611.1"/>
    <property type="molecule type" value="Genomic_DNA"/>
</dbReference>
<dbReference type="InterPro" id="IPR038107">
    <property type="entry name" value="Glycos_transf_N_sf"/>
</dbReference>
<dbReference type="Gene3D" id="3.40.50.2000">
    <property type="entry name" value="Glycogen Phosphorylase B"/>
    <property type="match status" value="1"/>
</dbReference>
<name>A0ABQ5VN56_9RHOB</name>
<evidence type="ECO:0000256" key="6">
    <source>
        <dbReference type="ARBA" id="ARBA00031445"/>
    </source>
</evidence>
<accession>A0ABQ5VN56</accession>
<protein>
    <recommendedName>
        <fullName evidence="4 8">3-deoxy-D-manno-octulosonic acid transferase</fullName>
        <shortName evidence="8">Kdo transferase</shortName>
        <ecNumber evidence="3 8">2.4.99.12</ecNumber>
    </recommendedName>
    <alternativeName>
        <fullName evidence="6 8">Lipid IV(A) 3-deoxy-D-manno-octulosonic acid transferase</fullName>
    </alternativeName>
</protein>
<dbReference type="GO" id="GO:0016740">
    <property type="term" value="F:transferase activity"/>
    <property type="evidence" value="ECO:0007669"/>
    <property type="project" value="UniProtKB-KW"/>
</dbReference>
<dbReference type="Proteomes" id="UP001161388">
    <property type="component" value="Unassembled WGS sequence"/>
</dbReference>
<dbReference type="Pfam" id="PF04413">
    <property type="entry name" value="Glycos_transf_N"/>
    <property type="match status" value="1"/>
</dbReference>
<evidence type="ECO:0000256" key="8">
    <source>
        <dbReference type="RuleBase" id="RU365103"/>
    </source>
</evidence>
<reference evidence="10" key="2">
    <citation type="submission" date="2023-01" db="EMBL/GenBank/DDBJ databases">
        <title>Draft genome sequence of Sulfitobacter pacificus strain NBRC 109915.</title>
        <authorList>
            <person name="Sun Q."/>
            <person name="Mori K."/>
        </authorList>
    </citation>
    <scope>NUCLEOTIDE SEQUENCE</scope>
    <source>
        <strain evidence="10">NBRC 109915</strain>
    </source>
</reference>
<dbReference type="EC" id="2.4.99.12" evidence="3 8"/>
<evidence type="ECO:0000313" key="11">
    <source>
        <dbReference type="Proteomes" id="UP001161388"/>
    </source>
</evidence>
<dbReference type="RefSeq" id="WP_284375148.1">
    <property type="nucleotide sequence ID" value="NZ_BAABWP010000002.1"/>
</dbReference>
<feature type="domain" description="3-deoxy-D-manno-octulosonic-acid transferase N-terminal" evidence="9">
    <location>
        <begin position="30"/>
        <end position="192"/>
    </location>
</feature>
<reference evidence="10" key="1">
    <citation type="journal article" date="2014" name="Int. J. Syst. Evol. Microbiol.">
        <title>Complete genome of a new Firmicutes species belonging to the dominant human colonic microbiota ('Ruminococcus bicirculans') reveals two chromosomes and a selective capacity to utilize plant glucans.</title>
        <authorList>
            <consortium name="NISC Comparative Sequencing Program"/>
            <person name="Wegmann U."/>
            <person name="Louis P."/>
            <person name="Goesmann A."/>
            <person name="Henrissat B."/>
            <person name="Duncan S.H."/>
            <person name="Flint H.J."/>
        </authorList>
    </citation>
    <scope>NUCLEOTIDE SEQUENCE</scope>
    <source>
        <strain evidence="10">NBRC 109915</strain>
    </source>
</reference>
<dbReference type="InterPro" id="IPR039901">
    <property type="entry name" value="Kdotransferase"/>
</dbReference>
<evidence type="ECO:0000313" key="10">
    <source>
        <dbReference type="EMBL" id="GLQ28611.1"/>
    </source>
</evidence>
<comment type="catalytic activity">
    <reaction evidence="7 8">
        <text>lipid IVA (E. coli) + CMP-3-deoxy-beta-D-manno-octulosonate = alpha-Kdo-(2-&gt;6)-lipid IVA (E. coli) + CMP + H(+)</text>
        <dbReference type="Rhea" id="RHEA:28066"/>
        <dbReference type="ChEBI" id="CHEBI:15378"/>
        <dbReference type="ChEBI" id="CHEBI:58603"/>
        <dbReference type="ChEBI" id="CHEBI:60364"/>
        <dbReference type="ChEBI" id="CHEBI:60377"/>
        <dbReference type="ChEBI" id="CHEBI:85987"/>
        <dbReference type="EC" id="2.4.99.12"/>
    </reaction>
</comment>
<comment type="function">
    <text evidence="1 8">Involved in lipopolysaccharide (LPS) biosynthesis. Catalyzes the transfer of 3-deoxy-D-manno-octulosonate (Kdo) residue(s) from CMP-Kdo to lipid IV(A), the tetraacyldisaccharide-1,4'-bisphosphate precursor of lipid A.</text>
</comment>
<keyword evidence="8" id="KW-1003">Cell membrane</keyword>
<evidence type="ECO:0000256" key="5">
    <source>
        <dbReference type="ARBA" id="ARBA00022679"/>
    </source>
</evidence>
<dbReference type="Gene3D" id="3.40.50.11720">
    <property type="entry name" value="3-Deoxy-D-manno-octulosonic-acid transferase, N-terminal domain"/>
    <property type="match status" value="1"/>
</dbReference>
<comment type="similarity">
    <text evidence="8">Belongs to the glycosyltransferase group 1 family.</text>
</comment>
<comment type="caution">
    <text evidence="10">The sequence shown here is derived from an EMBL/GenBank/DDBJ whole genome shotgun (WGS) entry which is preliminary data.</text>
</comment>
<proteinExistence type="inferred from homology"/>
<dbReference type="PANTHER" id="PTHR42755">
    <property type="entry name" value="3-DEOXY-MANNO-OCTULOSONATE CYTIDYLYLTRANSFERASE"/>
    <property type="match status" value="1"/>
</dbReference>
<dbReference type="InterPro" id="IPR007507">
    <property type="entry name" value="Glycos_transf_N"/>
</dbReference>
<evidence type="ECO:0000256" key="4">
    <source>
        <dbReference type="ARBA" id="ARBA00019077"/>
    </source>
</evidence>